<gene>
    <name evidence="3" type="ORF">GKO46_00060</name>
    <name evidence="4" type="ORF">GKO48_09160</name>
</gene>
<dbReference type="Proteomes" id="UP001219901">
    <property type="component" value="Chromosome"/>
</dbReference>
<dbReference type="AlphaFoldDB" id="A0AAJ5ZI22"/>
<sequence length="287" mass="29779">MDNGAVLSQDAIDALLNSAPTDAPAAPAEEASPAAEPTVNVVEAPPLNPEITDDGGAAALGIEVSPPPAAAAPPAAAPAPAAAPVPQGNSPIPPAPVYQPLPPPPPLVPPPVVAQPGKGGITREEATEIAGEAAETESAPIQASVSRISKRVDTLEMALDRIAELEEEIDRIKKKPEPKIEPDPRVLALFDRLNKLEERAKNSPVFGLYEKFACGSCGHLGEAQVRSRCGHCEKEGWFGKRSKKGSHPEHDAQDGHDADQAAEEAAVQEAVAETDDVLNGLDLNLGI</sequence>
<dbReference type="RefSeq" id="WP_342823832.1">
    <property type="nucleotide sequence ID" value="NZ_CP046146.1"/>
</dbReference>
<reference evidence="4" key="2">
    <citation type="journal article" date="2023" name="Nat. Commun.">
        <title>Cultivation of marine bacteria of the SAR202 clade.</title>
        <authorList>
            <person name="Lim Y."/>
            <person name="Seo J.H."/>
            <person name="Giovannoni S.J."/>
            <person name="Kang I."/>
            <person name="Cho J.C."/>
        </authorList>
    </citation>
    <scope>NUCLEOTIDE SEQUENCE</scope>
    <source>
        <strain evidence="4">JH1073</strain>
    </source>
</reference>
<reference evidence="5 6" key="1">
    <citation type="submission" date="2019-11" db="EMBL/GenBank/DDBJ databases">
        <authorList>
            <person name="Cho J.-C."/>
        </authorList>
    </citation>
    <scope>NUCLEOTIDE SEQUENCE [LARGE SCALE GENOMIC DNA]</scope>
    <source>
        <strain evidence="4 5">JH1073</strain>
        <strain evidence="3 6">JH702</strain>
    </source>
</reference>
<accession>A0AAJ5ZI22</accession>
<protein>
    <submittedName>
        <fullName evidence="4">Uncharacterized protein</fullName>
    </submittedName>
</protein>
<feature type="compositionally biased region" description="Basic and acidic residues" evidence="2">
    <location>
        <begin position="246"/>
        <end position="259"/>
    </location>
</feature>
<feature type="compositionally biased region" description="Low complexity" evidence="2">
    <location>
        <begin position="18"/>
        <end position="38"/>
    </location>
</feature>
<evidence type="ECO:0000313" key="4">
    <source>
        <dbReference type="EMBL" id="WFG39780.1"/>
    </source>
</evidence>
<evidence type="ECO:0000256" key="1">
    <source>
        <dbReference type="SAM" id="Coils"/>
    </source>
</evidence>
<reference evidence="5" key="3">
    <citation type="submission" date="2023-06" db="EMBL/GenBank/DDBJ databases">
        <title>Pangenomics reveal diversification of enzyme families and niche specialization in globally abundant SAR202 bacteria.</title>
        <authorList>
            <person name="Saw J.H.W."/>
        </authorList>
    </citation>
    <scope>NUCLEOTIDE SEQUENCE [LARGE SCALE GENOMIC DNA]</scope>
    <source>
        <strain evidence="5">JH1073</strain>
    </source>
</reference>
<feature type="region of interest" description="Disordered" evidence="2">
    <location>
        <begin position="17"/>
        <end position="94"/>
    </location>
</feature>
<evidence type="ECO:0000313" key="5">
    <source>
        <dbReference type="Proteomes" id="UP001219901"/>
    </source>
</evidence>
<dbReference type="EMBL" id="WMBE01000001">
    <property type="protein sequence ID" value="MDG0865466.1"/>
    <property type="molecule type" value="Genomic_DNA"/>
</dbReference>
<evidence type="ECO:0000313" key="3">
    <source>
        <dbReference type="EMBL" id="MDG0865466.1"/>
    </source>
</evidence>
<feature type="region of interest" description="Disordered" evidence="2">
    <location>
        <begin position="239"/>
        <end position="270"/>
    </location>
</feature>
<organism evidence="4 5">
    <name type="scientific">Candidatus Lucifugimonas marina</name>
    <dbReference type="NCBI Taxonomy" id="3038979"/>
    <lineage>
        <taxon>Bacteria</taxon>
        <taxon>Bacillati</taxon>
        <taxon>Chloroflexota</taxon>
        <taxon>Dehalococcoidia</taxon>
        <taxon>SAR202 cluster</taxon>
        <taxon>Candidatus Lucifugimonadales</taxon>
        <taxon>Candidatus Lucifugimonadaceae</taxon>
        <taxon>Candidatus Lucifugimonas</taxon>
    </lineage>
</organism>
<feature type="coiled-coil region" evidence="1">
    <location>
        <begin position="148"/>
        <end position="175"/>
    </location>
</feature>
<feature type="compositionally biased region" description="Pro residues" evidence="2">
    <location>
        <begin position="65"/>
        <end position="83"/>
    </location>
</feature>
<keyword evidence="1" id="KW-0175">Coiled coil</keyword>
<keyword evidence="5" id="KW-1185">Reference proteome</keyword>
<dbReference type="Proteomes" id="UP001321249">
    <property type="component" value="Unassembled WGS sequence"/>
</dbReference>
<evidence type="ECO:0000256" key="2">
    <source>
        <dbReference type="SAM" id="MobiDB-lite"/>
    </source>
</evidence>
<dbReference type="EMBL" id="CP046147">
    <property type="protein sequence ID" value="WFG39780.1"/>
    <property type="molecule type" value="Genomic_DNA"/>
</dbReference>
<name>A0AAJ5ZI22_9CHLR</name>
<evidence type="ECO:0000313" key="6">
    <source>
        <dbReference type="Proteomes" id="UP001321249"/>
    </source>
</evidence>
<proteinExistence type="predicted"/>